<evidence type="ECO:0000313" key="3">
    <source>
        <dbReference type="EMBL" id="SVD90250.1"/>
    </source>
</evidence>
<reference evidence="3" key="1">
    <citation type="submission" date="2018-05" db="EMBL/GenBank/DDBJ databases">
        <authorList>
            <person name="Lanie J.A."/>
            <person name="Ng W.-L."/>
            <person name="Kazmierczak K.M."/>
            <person name="Andrzejewski T.M."/>
            <person name="Davidsen T.M."/>
            <person name="Wayne K.J."/>
            <person name="Tettelin H."/>
            <person name="Glass J.I."/>
            <person name="Rusch D."/>
            <person name="Podicherti R."/>
            <person name="Tsui H.-C.T."/>
            <person name="Winkler M.E."/>
        </authorList>
    </citation>
    <scope>NUCLEOTIDE SEQUENCE</scope>
</reference>
<accession>A0A382Z4M4</accession>
<gene>
    <name evidence="3" type="ORF">METZ01_LOCUS443104</name>
</gene>
<dbReference type="PANTHER" id="PTHR42840">
    <property type="entry name" value="NAD(P)-BINDING ROSSMANN-FOLD SUPERFAMILY PROTEIN-RELATED"/>
    <property type="match status" value="1"/>
</dbReference>
<dbReference type="InterPro" id="IPR036291">
    <property type="entry name" value="NAD(P)-bd_dom_sf"/>
</dbReference>
<evidence type="ECO:0000256" key="1">
    <source>
        <dbReference type="ARBA" id="ARBA00023002"/>
    </source>
</evidence>
<dbReference type="Pfam" id="PF01408">
    <property type="entry name" value="GFO_IDH_MocA"/>
    <property type="match status" value="1"/>
</dbReference>
<dbReference type="Gene3D" id="3.30.360.10">
    <property type="entry name" value="Dihydrodipicolinate Reductase, domain 2"/>
    <property type="match status" value="1"/>
</dbReference>
<dbReference type="GO" id="GO:0016491">
    <property type="term" value="F:oxidoreductase activity"/>
    <property type="evidence" value="ECO:0007669"/>
    <property type="project" value="UniProtKB-KW"/>
</dbReference>
<keyword evidence="1" id="KW-0560">Oxidoreductase</keyword>
<dbReference type="SUPFAM" id="SSF51735">
    <property type="entry name" value="NAD(P)-binding Rossmann-fold domains"/>
    <property type="match status" value="1"/>
</dbReference>
<dbReference type="InterPro" id="IPR000683">
    <property type="entry name" value="Gfo/Idh/MocA-like_OxRdtase_N"/>
</dbReference>
<protein>
    <recommendedName>
        <fullName evidence="2">Gfo/Idh/MocA-like oxidoreductase N-terminal domain-containing protein</fullName>
    </recommendedName>
</protein>
<name>A0A382Z4M4_9ZZZZ</name>
<feature type="domain" description="Gfo/Idh/MocA-like oxidoreductase N-terminal" evidence="2">
    <location>
        <begin position="2"/>
        <end position="114"/>
    </location>
</feature>
<dbReference type="GO" id="GO:0000166">
    <property type="term" value="F:nucleotide binding"/>
    <property type="evidence" value="ECO:0007669"/>
    <property type="project" value="InterPro"/>
</dbReference>
<organism evidence="3">
    <name type="scientific">marine metagenome</name>
    <dbReference type="NCBI Taxonomy" id="408172"/>
    <lineage>
        <taxon>unclassified sequences</taxon>
        <taxon>metagenomes</taxon>
        <taxon>ecological metagenomes</taxon>
    </lineage>
</organism>
<evidence type="ECO:0000259" key="2">
    <source>
        <dbReference type="Pfam" id="PF01408"/>
    </source>
</evidence>
<proteinExistence type="predicted"/>
<sequence length="172" mass="18782">MIKFGLMGTGRIGRMHASNIVNSEKSELVWVYDINQAASNEVARMTSSKNSESVETILEDSSVDAVLISSSTDTHADLIVQSAKAGKAIFCEKPIDLSIEKVNCCRDQIQGTDVPIQIGFNRRFDPSHRKVAAAAHNGEIGELEQVIISSRDPEPPPKEYHLVAGGMLRDMT</sequence>
<dbReference type="PANTHER" id="PTHR42840:SF3">
    <property type="entry name" value="BINDING ROSSMANN FOLD OXIDOREDUCTASE, PUTATIVE (AFU_ORTHOLOGUE AFUA_2G10240)-RELATED"/>
    <property type="match status" value="1"/>
</dbReference>
<dbReference type="EMBL" id="UINC01180851">
    <property type="protein sequence ID" value="SVD90250.1"/>
    <property type="molecule type" value="Genomic_DNA"/>
</dbReference>
<dbReference type="Gene3D" id="3.40.50.720">
    <property type="entry name" value="NAD(P)-binding Rossmann-like Domain"/>
    <property type="match status" value="1"/>
</dbReference>
<dbReference type="AlphaFoldDB" id="A0A382Z4M4"/>
<feature type="non-terminal residue" evidence="3">
    <location>
        <position position="172"/>
    </location>
</feature>